<keyword evidence="2" id="KW-1185">Reference proteome</keyword>
<dbReference type="Proteomes" id="UP000053558">
    <property type="component" value="Unassembled WGS sequence"/>
</dbReference>
<gene>
    <name evidence="1" type="ORF">CONPUDRAFT_30232</name>
</gene>
<sequence>MDGLLAIGAGLALRLIIDIATNHNGRVGGVLVGLWEGFVLHHFISQAPRSVDPYLGTSVRVLADFLFTRSTPRAALTLIWTALG</sequence>
<protein>
    <submittedName>
        <fullName evidence="1">Uncharacterized protein</fullName>
    </submittedName>
</protein>
<evidence type="ECO:0000313" key="2">
    <source>
        <dbReference type="Proteomes" id="UP000053558"/>
    </source>
</evidence>
<dbReference type="EMBL" id="JH711576">
    <property type="protein sequence ID" value="EIW83223.1"/>
    <property type="molecule type" value="Genomic_DNA"/>
</dbReference>
<dbReference type="OMA" id="WEGAVLY"/>
<dbReference type="OrthoDB" id="3231855at2759"/>
<dbReference type="KEGG" id="cput:CONPUDRAFT_30232"/>
<comment type="caution">
    <text evidence="1">The sequence shown here is derived from an EMBL/GenBank/DDBJ whole genome shotgun (WGS) entry which is preliminary data.</text>
</comment>
<dbReference type="AlphaFoldDB" id="A0A5M3MVR2"/>
<dbReference type="GeneID" id="19206669"/>
<accession>A0A5M3MVR2</accession>
<reference evidence="2" key="1">
    <citation type="journal article" date="2012" name="Science">
        <title>The Paleozoic origin of enzymatic lignin decomposition reconstructed from 31 fungal genomes.</title>
        <authorList>
            <person name="Floudas D."/>
            <person name="Binder M."/>
            <person name="Riley R."/>
            <person name="Barry K."/>
            <person name="Blanchette R.A."/>
            <person name="Henrissat B."/>
            <person name="Martinez A.T."/>
            <person name="Otillar R."/>
            <person name="Spatafora J.W."/>
            <person name="Yadav J.S."/>
            <person name="Aerts A."/>
            <person name="Benoit I."/>
            <person name="Boyd A."/>
            <person name="Carlson A."/>
            <person name="Copeland A."/>
            <person name="Coutinho P.M."/>
            <person name="de Vries R.P."/>
            <person name="Ferreira P."/>
            <person name="Findley K."/>
            <person name="Foster B."/>
            <person name="Gaskell J."/>
            <person name="Glotzer D."/>
            <person name="Gorecki P."/>
            <person name="Heitman J."/>
            <person name="Hesse C."/>
            <person name="Hori C."/>
            <person name="Igarashi K."/>
            <person name="Jurgens J.A."/>
            <person name="Kallen N."/>
            <person name="Kersten P."/>
            <person name="Kohler A."/>
            <person name="Kuees U."/>
            <person name="Kumar T.K.A."/>
            <person name="Kuo A."/>
            <person name="LaButti K."/>
            <person name="Larrondo L.F."/>
            <person name="Lindquist E."/>
            <person name="Ling A."/>
            <person name="Lombard V."/>
            <person name="Lucas S."/>
            <person name="Lundell T."/>
            <person name="Martin R."/>
            <person name="McLaughlin D.J."/>
            <person name="Morgenstern I."/>
            <person name="Morin E."/>
            <person name="Murat C."/>
            <person name="Nagy L.G."/>
            <person name="Nolan M."/>
            <person name="Ohm R.A."/>
            <person name="Patyshakuliyeva A."/>
            <person name="Rokas A."/>
            <person name="Ruiz-Duenas F.J."/>
            <person name="Sabat G."/>
            <person name="Salamov A."/>
            <person name="Samejima M."/>
            <person name="Schmutz J."/>
            <person name="Slot J.C."/>
            <person name="St John F."/>
            <person name="Stenlid J."/>
            <person name="Sun H."/>
            <person name="Sun S."/>
            <person name="Syed K."/>
            <person name="Tsang A."/>
            <person name="Wiebenga A."/>
            <person name="Young D."/>
            <person name="Pisabarro A."/>
            <person name="Eastwood D.C."/>
            <person name="Martin F."/>
            <person name="Cullen D."/>
            <person name="Grigoriev I.V."/>
            <person name="Hibbett D.S."/>
        </authorList>
    </citation>
    <scope>NUCLEOTIDE SEQUENCE [LARGE SCALE GENOMIC DNA]</scope>
    <source>
        <strain evidence="2">RWD-64-598 SS2</strain>
    </source>
</reference>
<dbReference type="RefSeq" id="XP_007766279.1">
    <property type="nucleotide sequence ID" value="XM_007768089.1"/>
</dbReference>
<proteinExistence type="predicted"/>
<evidence type="ECO:0000313" key="1">
    <source>
        <dbReference type="EMBL" id="EIW83223.1"/>
    </source>
</evidence>
<organism evidence="1 2">
    <name type="scientific">Coniophora puteana (strain RWD-64-598)</name>
    <name type="common">Brown rot fungus</name>
    <dbReference type="NCBI Taxonomy" id="741705"/>
    <lineage>
        <taxon>Eukaryota</taxon>
        <taxon>Fungi</taxon>
        <taxon>Dikarya</taxon>
        <taxon>Basidiomycota</taxon>
        <taxon>Agaricomycotina</taxon>
        <taxon>Agaricomycetes</taxon>
        <taxon>Agaricomycetidae</taxon>
        <taxon>Boletales</taxon>
        <taxon>Coniophorineae</taxon>
        <taxon>Coniophoraceae</taxon>
        <taxon>Coniophora</taxon>
    </lineage>
</organism>
<feature type="non-terminal residue" evidence="1">
    <location>
        <position position="84"/>
    </location>
</feature>
<name>A0A5M3MVR2_CONPW</name>